<gene>
    <name evidence="6" type="ORF">BABL1_gene_341</name>
</gene>
<dbReference type="Proteomes" id="UP000018769">
    <property type="component" value="Chromosome I"/>
</dbReference>
<protein>
    <submittedName>
        <fullName evidence="6">Ankyrin repeats containing protein</fullName>
    </submittedName>
</protein>
<proteinExistence type="predicted"/>
<dbReference type="InterPro" id="IPR036770">
    <property type="entry name" value="Ankyrin_rpt-contain_sf"/>
</dbReference>
<feature type="domain" description="C2H2-type" evidence="5">
    <location>
        <begin position="304"/>
        <end position="329"/>
    </location>
</feature>
<feature type="coiled-coil region" evidence="4">
    <location>
        <begin position="192"/>
        <end position="226"/>
    </location>
</feature>
<dbReference type="SUPFAM" id="SSF48403">
    <property type="entry name" value="Ankyrin repeat"/>
    <property type="match status" value="1"/>
</dbReference>
<dbReference type="InterPro" id="IPR050776">
    <property type="entry name" value="Ank_Repeat/CDKN_Inhibitor"/>
</dbReference>
<feature type="domain" description="C2H2-type" evidence="5">
    <location>
        <begin position="270"/>
        <end position="300"/>
    </location>
</feature>
<evidence type="ECO:0000313" key="7">
    <source>
        <dbReference type="Proteomes" id="UP000018769"/>
    </source>
</evidence>
<dbReference type="PROSITE" id="PS00028">
    <property type="entry name" value="ZINC_FINGER_C2H2_1"/>
    <property type="match status" value="1"/>
</dbReference>
<evidence type="ECO:0000256" key="1">
    <source>
        <dbReference type="ARBA" id="ARBA00022737"/>
    </source>
</evidence>
<dbReference type="STRING" id="673862.BABL1_gene_341"/>
<sequence>MKFIIKSLIITILLVSNISLSMRIDNDQSYSPINHALLMFVKNNNINSTLKALELGADINAQNTFGKTALMLACQSGNLDLISLLLQQNPDLTIQDAYNKTALDYATQSPNFSQIKETFSNHLNSKKTSLAQVESIEEDGGFKLIDDEEEIDTDSDNDKENFQTVEQNQSYIEAQDINTLFALLDDEQISLSESETESKTEAIENKAELEREFYDLTNDYETKKRQPKIFEFLGNFSKKENNFLTCDFKNCKFKTKYTIRLTKHTKEVHNTCTYPSCAKTFTSKSKLDLHIKRIHKKSNSPERFTCDRCGFSSRRSNSLENHKIKKHIM</sequence>
<keyword evidence="2 3" id="KW-0040">ANK repeat</keyword>
<dbReference type="InterPro" id="IPR036236">
    <property type="entry name" value="Znf_C2H2_sf"/>
</dbReference>
<accession>V6DGJ3</accession>
<dbReference type="SMART" id="SM00248">
    <property type="entry name" value="ANK"/>
    <property type="match status" value="2"/>
</dbReference>
<dbReference type="InterPro" id="IPR013087">
    <property type="entry name" value="Znf_C2H2_type"/>
</dbReference>
<evidence type="ECO:0000256" key="4">
    <source>
        <dbReference type="SAM" id="Coils"/>
    </source>
</evidence>
<dbReference type="PROSITE" id="PS50157">
    <property type="entry name" value="ZINC_FINGER_C2H2_2"/>
    <property type="match status" value="2"/>
</dbReference>
<dbReference type="KEGG" id="dpb:BABL1_gene_341"/>
<keyword evidence="4" id="KW-0175">Coiled coil</keyword>
<keyword evidence="7" id="KW-1185">Reference proteome</keyword>
<dbReference type="Gene3D" id="1.25.40.20">
    <property type="entry name" value="Ankyrin repeat-containing domain"/>
    <property type="match status" value="1"/>
</dbReference>
<name>V6DGJ3_9BACT</name>
<evidence type="ECO:0000256" key="2">
    <source>
        <dbReference type="ARBA" id="ARBA00023043"/>
    </source>
</evidence>
<organism evidence="6 7">
    <name type="scientific">Candidatus Babela massiliensis</name>
    <dbReference type="NCBI Taxonomy" id="673862"/>
    <lineage>
        <taxon>Bacteria</taxon>
        <taxon>Candidatus Babelota</taxon>
        <taxon>Candidatus Babeliae</taxon>
        <taxon>Candidatus Babeliales</taxon>
        <taxon>Candidatus Babeliaceae</taxon>
        <taxon>Candidatus Babela</taxon>
    </lineage>
</organism>
<dbReference type="AlphaFoldDB" id="V6DGJ3"/>
<reference evidence="6 7" key="1">
    <citation type="journal article" date="2015" name="Biol. Direct">
        <title>Babela massiliensis, a representative of a widespread bacterial phylum with unusual adaptations to parasitism in amoebae.</title>
        <authorList>
            <person name="Pagnier I."/>
            <person name="Yutin N."/>
            <person name="Croce O."/>
            <person name="Makarova K.S."/>
            <person name="Wolf Y.I."/>
            <person name="Benamar S."/>
            <person name="Raoult D."/>
            <person name="Koonin E.V."/>
            <person name="La Scola B."/>
        </authorList>
    </citation>
    <scope>NUCLEOTIDE SEQUENCE [LARGE SCALE GENOMIC DNA]</scope>
    <source>
        <strain evidence="7">BABL1</strain>
    </source>
</reference>
<dbReference type="RefSeq" id="WP_023792184.1">
    <property type="nucleotide sequence ID" value="NC_023003.1"/>
</dbReference>
<dbReference type="Gene3D" id="3.30.160.60">
    <property type="entry name" value="Classic Zinc Finger"/>
    <property type="match status" value="1"/>
</dbReference>
<dbReference type="EMBL" id="HG793133">
    <property type="protein sequence ID" value="CDK30674.1"/>
    <property type="molecule type" value="Genomic_DNA"/>
</dbReference>
<evidence type="ECO:0000256" key="3">
    <source>
        <dbReference type="PROSITE-ProRule" id="PRU00023"/>
    </source>
</evidence>
<dbReference type="SUPFAM" id="SSF57667">
    <property type="entry name" value="beta-beta-alpha zinc fingers"/>
    <property type="match status" value="1"/>
</dbReference>
<dbReference type="OrthoDB" id="9180058at2"/>
<keyword evidence="1" id="KW-0677">Repeat</keyword>
<dbReference type="PROSITE" id="PS50297">
    <property type="entry name" value="ANK_REP_REGION"/>
    <property type="match status" value="1"/>
</dbReference>
<dbReference type="HOGENOM" id="CLU_843806_0_0_7"/>
<feature type="repeat" description="ANK" evidence="3">
    <location>
        <begin position="65"/>
        <end position="97"/>
    </location>
</feature>
<evidence type="ECO:0000313" key="6">
    <source>
        <dbReference type="EMBL" id="CDK30674.1"/>
    </source>
</evidence>
<dbReference type="InterPro" id="IPR002110">
    <property type="entry name" value="Ankyrin_rpt"/>
</dbReference>
<evidence type="ECO:0000259" key="5">
    <source>
        <dbReference type="PROSITE" id="PS50157"/>
    </source>
</evidence>
<dbReference type="SMART" id="SM00355">
    <property type="entry name" value="ZnF_C2H2"/>
    <property type="match status" value="3"/>
</dbReference>
<dbReference type="PROSITE" id="PS50088">
    <property type="entry name" value="ANK_REPEAT"/>
    <property type="match status" value="1"/>
</dbReference>
<dbReference type="PANTHER" id="PTHR24201">
    <property type="entry name" value="ANK_REP_REGION DOMAIN-CONTAINING PROTEIN"/>
    <property type="match status" value="1"/>
</dbReference>
<dbReference type="Pfam" id="PF12796">
    <property type="entry name" value="Ank_2"/>
    <property type="match status" value="1"/>
</dbReference>